<comment type="caution">
    <text evidence="2">The sequence shown here is derived from an EMBL/GenBank/DDBJ whole genome shotgun (WGS) entry which is preliminary data.</text>
</comment>
<dbReference type="CDD" id="cd14728">
    <property type="entry name" value="Ere-like"/>
    <property type="match status" value="1"/>
</dbReference>
<dbReference type="EMBL" id="QMEY01000002">
    <property type="protein sequence ID" value="RBQ20846.1"/>
    <property type="molecule type" value="Genomic_DNA"/>
</dbReference>
<dbReference type="Proteomes" id="UP000253303">
    <property type="component" value="Unassembled WGS sequence"/>
</dbReference>
<dbReference type="GO" id="GO:0046677">
    <property type="term" value="P:response to antibiotic"/>
    <property type="evidence" value="ECO:0007669"/>
    <property type="project" value="InterPro"/>
</dbReference>
<dbReference type="InterPro" id="IPR007815">
    <property type="entry name" value="Emycin_Estase"/>
</dbReference>
<dbReference type="SUPFAM" id="SSF159501">
    <property type="entry name" value="EreA/ChaN-like"/>
    <property type="match status" value="1"/>
</dbReference>
<dbReference type="PANTHER" id="PTHR31299:SF0">
    <property type="entry name" value="ESTERASE, PUTATIVE (AFU_ORTHOLOGUE AFUA_1G05850)-RELATED"/>
    <property type="match status" value="1"/>
</dbReference>
<dbReference type="PIRSF" id="PIRSF036794">
    <property type="entry name" value="UCP_erythr_ester"/>
    <property type="match status" value="1"/>
</dbReference>
<dbReference type="InterPro" id="IPR052036">
    <property type="entry name" value="Hydrolase/PRTase-associated"/>
</dbReference>
<evidence type="ECO:0000313" key="2">
    <source>
        <dbReference type="EMBL" id="RBQ20846.1"/>
    </source>
</evidence>
<dbReference type="InterPro" id="IPR014622">
    <property type="entry name" value="UCP036794_erythomycin"/>
</dbReference>
<organism evidence="2 3">
    <name type="scientific">Spongiactinospora rosea</name>
    <dbReference type="NCBI Taxonomy" id="2248750"/>
    <lineage>
        <taxon>Bacteria</taxon>
        <taxon>Bacillati</taxon>
        <taxon>Actinomycetota</taxon>
        <taxon>Actinomycetes</taxon>
        <taxon>Streptosporangiales</taxon>
        <taxon>Streptosporangiaceae</taxon>
        <taxon>Spongiactinospora</taxon>
    </lineage>
</organism>
<dbReference type="Gene3D" id="3.30.1870.10">
    <property type="entry name" value="EreA-like, domain 2"/>
    <property type="match status" value="1"/>
</dbReference>
<dbReference type="AlphaFoldDB" id="A0A366M3S0"/>
<keyword evidence="3" id="KW-1185">Reference proteome</keyword>
<evidence type="ECO:0000256" key="1">
    <source>
        <dbReference type="SAM" id="MobiDB-lite"/>
    </source>
</evidence>
<evidence type="ECO:0000313" key="3">
    <source>
        <dbReference type="Proteomes" id="UP000253303"/>
    </source>
</evidence>
<feature type="compositionally biased region" description="Polar residues" evidence="1">
    <location>
        <begin position="1"/>
        <end position="10"/>
    </location>
</feature>
<accession>A0A366M3S0</accession>
<proteinExistence type="predicted"/>
<reference evidence="2 3" key="1">
    <citation type="submission" date="2018-06" db="EMBL/GenBank/DDBJ databases">
        <title>Sphaerisporangium craniellae sp. nov., isolated from a marine sponge in the South China Sea.</title>
        <authorList>
            <person name="Li L."/>
        </authorList>
    </citation>
    <scope>NUCLEOTIDE SEQUENCE [LARGE SCALE GENOMIC DNA]</scope>
    <source>
        <strain evidence="2 3">LHW63015</strain>
    </source>
</reference>
<protein>
    <submittedName>
        <fullName evidence="2">Erythromycin esterase family protein</fullName>
    </submittedName>
</protein>
<dbReference type="PANTHER" id="PTHR31299">
    <property type="entry name" value="ESTERASE, PUTATIVE (AFU_ORTHOLOGUE AFUA_1G05850)-RELATED"/>
    <property type="match status" value="1"/>
</dbReference>
<feature type="region of interest" description="Disordered" evidence="1">
    <location>
        <begin position="1"/>
        <end position="20"/>
    </location>
</feature>
<dbReference type="Gene3D" id="1.20.1440.30">
    <property type="entry name" value="Biosynthetic Protein domain"/>
    <property type="match status" value="1"/>
</dbReference>
<gene>
    <name evidence="2" type="ORF">DP939_07185</name>
</gene>
<dbReference type="Pfam" id="PF05139">
    <property type="entry name" value="Erythro_esteras"/>
    <property type="match status" value="1"/>
</dbReference>
<dbReference type="Gene3D" id="3.40.1660.10">
    <property type="entry name" value="EreA-like (biosynthetic domain)"/>
    <property type="match status" value="1"/>
</dbReference>
<sequence length="429" mass="49138">MDFERSNSSPGRDPMSGSPQYCVTTALRRSAYPLRTTEPYADRSDLEPLSRLVEGACVVGLGQATHNSHEFFTMKHRIFRYLVEKLGFTTFALEANWSAGLRLNDYVLHGKGDPRQIMDEEFQGSYVFWNTLEHLDLIEWMRAHNERHDRKVQFMGADIGHAGEELYDRVLTLAMRHAPRLGRELAPLYRQLRPEPGAGAWPGHYLAKSLEERRWLVFLARRALTLLRRHPWPDACSHAWAVRHAKAITQTWTLYAHDLDDPAQLAQGLLHRDMAMAENTVWWRLRTGHRMLLSAHNAHVAYESFDPEHYPRVLGAFLRQYLGPRYVNVGFTFHRGSFNAWNEANNMTAFTVGPAGGHSNEHTLDQIDHDDHLLDLRTIPARARAWLQVARPTGVVGTVYPVATPLIRLAHSYDMLIHLREITAAHLLA</sequence>
<name>A0A366M3S0_9ACTN</name>